<dbReference type="Gene3D" id="2.60.40.1180">
    <property type="entry name" value="Golgi alpha-mannosidase II"/>
    <property type="match status" value="1"/>
</dbReference>
<evidence type="ECO:0000259" key="3">
    <source>
        <dbReference type="SMART" id="SM00642"/>
    </source>
</evidence>
<keyword evidence="5" id="KW-1185">Reference proteome</keyword>
<name>A0A0M2PQU6_PROHO</name>
<dbReference type="eggNOG" id="COG0366">
    <property type="taxonomic scope" value="Bacteria"/>
</dbReference>
<dbReference type="STRING" id="317619.GCA_000332315_01879"/>
<dbReference type="EMBL" id="AJTX02000006">
    <property type="protein sequence ID" value="KKI98900.1"/>
    <property type="molecule type" value="Genomic_DNA"/>
</dbReference>
<dbReference type="InterPro" id="IPR017853">
    <property type="entry name" value="GH"/>
</dbReference>
<dbReference type="CDD" id="cd11338">
    <property type="entry name" value="AmyAc_CMD"/>
    <property type="match status" value="1"/>
</dbReference>
<dbReference type="Proteomes" id="UP000034681">
    <property type="component" value="Unassembled WGS sequence"/>
</dbReference>
<dbReference type="InterPro" id="IPR013780">
    <property type="entry name" value="Glyco_hydro_b"/>
</dbReference>
<dbReference type="PANTHER" id="PTHR10357:SF210">
    <property type="entry name" value="MALTODEXTRIN GLUCOSIDASE"/>
    <property type="match status" value="1"/>
</dbReference>
<dbReference type="AlphaFoldDB" id="A0A0M2PQU6"/>
<dbReference type="GO" id="GO:0016798">
    <property type="term" value="F:hydrolase activity, acting on glycosyl bonds"/>
    <property type="evidence" value="ECO:0007669"/>
    <property type="project" value="UniProtKB-KW"/>
</dbReference>
<dbReference type="PANTHER" id="PTHR10357">
    <property type="entry name" value="ALPHA-AMYLASE FAMILY MEMBER"/>
    <property type="match status" value="1"/>
</dbReference>
<dbReference type="SMART" id="SM00642">
    <property type="entry name" value="Aamy"/>
    <property type="match status" value="1"/>
</dbReference>
<protein>
    <submittedName>
        <fullName evidence="4">Alpha-amylase</fullName>
    </submittedName>
</protein>
<dbReference type="Gene3D" id="3.20.20.80">
    <property type="entry name" value="Glycosidases"/>
    <property type="match status" value="1"/>
</dbReference>
<keyword evidence="1" id="KW-0378">Hydrolase</keyword>
<gene>
    <name evidence="4" type="ORF">PROH_13740</name>
</gene>
<dbReference type="OrthoDB" id="9805159at2"/>
<organism evidence="4 5">
    <name type="scientific">Prochlorothrix hollandica PCC 9006 = CALU 1027</name>
    <dbReference type="NCBI Taxonomy" id="317619"/>
    <lineage>
        <taxon>Bacteria</taxon>
        <taxon>Bacillati</taxon>
        <taxon>Cyanobacteriota</taxon>
        <taxon>Cyanophyceae</taxon>
        <taxon>Prochlorotrichales</taxon>
        <taxon>Prochlorotrichaceae</taxon>
        <taxon>Prochlorothrix</taxon>
    </lineage>
</organism>
<sequence length="492" mass="55323">MTIATPDWVKHAVFYQIFPDSFARMVPQHQQWLLDVPLQAWDAPPNVQEYKGGNLWGIISQLDYLQDLGFTALYLTPVFQSACNHRYHTHDYYQVDPLLGGNEALWSLRDELHRRGMRLVLDGVFNHASRGFFQFNDILEQGPHSPWIHWFEVENWPLSAYDGSLPAHYKSWVDNRALPQFNHRNPAVREYLMRVGEYWISQGMDGWRLDVPFCITEPGFWQEFRQRIKAVNPEAYITGEIFGDASAWLDGSQFDGVMNYPFGEATLAFVGGDRVQLQHLPQDGFRPTPPLDAAGYGDAIQTLLHRHPWTIQQTQLNLLDSHDVARVGSILGGDRPSLILALILLMTFPGAPCVFYGDEVGLMGVHEPDCRRGFPTPDQWDRSLQATYHTLIQVRHRLEALRTGTYEVLLTDGLVYGFGRSLGDRGAIVVINGDTAAQSFRLDLSPLADIAPGAWAGGAIAYGDENISGWDLQGSQITGTLAARSGLIYATP</sequence>
<feature type="domain" description="Glycosyl hydrolase family 13 catalytic" evidence="3">
    <location>
        <begin position="16"/>
        <end position="395"/>
    </location>
</feature>
<evidence type="ECO:0000256" key="2">
    <source>
        <dbReference type="ARBA" id="ARBA00023295"/>
    </source>
</evidence>
<dbReference type="InterPro" id="IPR006047">
    <property type="entry name" value="GH13_cat_dom"/>
</dbReference>
<evidence type="ECO:0000256" key="1">
    <source>
        <dbReference type="ARBA" id="ARBA00022801"/>
    </source>
</evidence>
<dbReference type="SUPFAM" id="SSF51445">
    <property type="entry name" value="(Trans)glycosidases"/>
    <property type="match status" value="1"/>
</dbReference>
<accession>A0A0M2PQU6</accession>
<comment type="caution">
    <text evidence="4">The sequence shown here is derived from an EMBL/GenBank/DDBJ whole genome shotgun (WGS) entry which is preliminary data.</text>
</comment>
<evidence type="ECO:0000313" key="5">
    <source>
        <dbReference type="Proteomes" id="UP000034681"/>
    </source>
</evidence>
<keyword evidence="2" id="KW-0326">Glycosidase</keyword>
<dbReference type="Pfam" id="PF00128">
    <property type="entry name" value="Alpha-amylase"/>
    <property type="match status" value="1"/>
</dbReference>
<dbReference type="GO" id="GO:0005975">
    <property type="term" value="P:carbohydrate metabolic process"/>
    <property type="evidence" value="ECO:0007669"/>
    <property type="project" value="InterPro"/>
</dbReference>
<proteinExistence type="predicted"/>
<evidence type="ECO:0000313" key="4">
    <source>
        <dbReference type="EMBL" id="KKI98900.1"/>
    </source>
</evidence>
<dbReference type="RefSeq" id="WP_017712348.1">
    <property type="nucleotide sequence ID" value="NZ_KB235937.1"/>
</dbReference>
<reference evidence="4" key="1">
    <citation type="submission" date="2012-04" db="EMBL/GenBank/DDBJ databases">
        <authorList>
            <person name="Borisov I.G."/>
            <person name="Ivanikova N.V."/>
            <person name="Pinevich A.V."/>
        </authorList>
    </citation>
    <scope>NUCLEOTIDE SEQUENCE</scope>
    <source>
        <strain evidence="4">CALU 1027</strain>
    </source>
</reference>